<reference evidence="2 3" key="1">
    <citation type="journal article" date="2020" name="Front. Plant Sci.">
        <title>Isolation of Rhizosphere Bacteria That Improve Quality and Water Stress Tolerance in Greenhouse Ornamentals.</title>
        <authorList>
            <person name="Nordstedt N.P."/>
            <person name="Jones M.L."/>
        </authorList>
    </citation>
    <scope>NUCLEOTIDE SEQUENCE [LARGE SCALE GENOMIC DNA]</scope>
    <source>
        <strain evidence="2 3">C6C2</strain>
    </source>
</reference>
<evidence type="ECO:0000256" key="1">
    <source>
        <dbReference type="SAM" id="Phobius"/>
    </source>
</evidence>
<protein>
    <submittedName>
        <fullName evidence="2">Uncharacterized protein</fullName>
    </submittedName>
</protein>
<feature type="transmembrane region" description="Helical" evidence="1">
    <location>
        <begin position="38"/>
        <end position="56"/>
    </location>
</feature>
<accession>A0ABX2LZ30</accession>
<dbReference type="RefSeq" id="WP_165774497.1">
    <property type="nucleotide sequence ID" value="NZ_CP018845.1"/>
</dbReference>
<comment type="caution">
    <text evidence="2">The sequence shown here is derived from an EMBL/GenBank/DDBJ whole genome shotgun (WGS) entry which is preliminary data.</text>
</comment>
<proteinExistence type="predicted"/>
<sequence length="57" mass="6498">MKLVKVVPENAAAIRADAPPLAHRARITLYFFMREDSIFSFLILGAFIAFIIRIKFS</sequence>
<keyword evidence="1" id="KW-0472">Membrane</keyword>
<evidence type="ECO:0000313" key="2">
    <source>
        <dbReference type="EMBL" id="NUU03737.1"/>
    </source>
</evidence>
<keyword evidence="1" id="KW-1133">Transmembrane helix</keyword>
<evidence type="ECO:0000313" key="3">
    <source>
        <dbReference type="Proteomes" id="UP000536746"/>
    </source>
</evidence>
<dbReference type="EMBL" id="JABFMT010000027">
    <property type="protein sequence ID" value="NUU03737.1"/>
    <property type="molecule type" value="Genomic_DNA"/>
</dbReference>
<gene>
    <name evidence="2" type="ORF">HNO84_19170</name>
</gene>
<dbReference type="Proteomes" id="UP000536746">
    <property type="component" value="Unassembled WGS sequence"/>
</dbReference>
<keyword evidence="3" id="KW-1185">Reference proteome</keyword>
<organism evidence="2 3">
    <name type="scientific">Herbaspirillum robiniae</name>
    <dbReference type="NCBI Taxonomy" id="2014887"/>
    <lineage>
        <taxon>Bacteria</taxon>
        <taxon>Pseudomonadati</taxon>
        <taxon>Pseudomonadota</taxon>
        <taxon>Betaproteobacteria</taxon>
        <taxon>Burkholderiales</taxon>
        <taxon>Oxalobacteraceae</taxon>
        <taxon>Herbaspirillum</taxon>
    </lineage>
</organism>
<name>A0ABX2LZ30_9BURK</name>
<keyword evidence="1" id="KW-0812">Transmembrane</keyword>